<reference evidence="3" key="2">
    <citation type="journal article" date="2008" name="Nucleic Acids Res.">
        <title>The rice annotation project database (RAP-DB): 2008 update.</title>
        <authorList>
            <consortium name="The rice annotation project (RAP)"/>
        </authorList>
    </citation>
    <scope>GENOME REANNOTATION</scope>
    <source>
        <strain evidence="3">cv. Nipponbare</strain>
    </source>
</reference>
<sequence>MAQGAEEPRRQILGLPNKPLRIYAKGWEGEDTRLRLEEGEGADMWGLGSHMPKEATGAATARGPREGKERLGPSPKERRGF</sequence>
<evidence type="ECO:0000313" key="2">
    <source>
        <dbReference type="EMBL" id="AAT77010.1"/>
    </source>
</evidence>
<dbReference type="AlphaFoldDB" id="Q6AVR4"/>
<feature type="region of interest" description="Disordered" evidence="1">
    <location>
        <begin position="38"/>
        <end position="81"/>
    </location>
</feature>
<proteinExistence type="predicted"/>
<reference evidence="3" key="1">
    <citation type="journal article" date="2005" name="Nature">
        <title>The map-based sequence of the rice genome.</title>
        <authorList>
            <consortium name="International rice genome sequencing project (IRGSP)"/>
            <person name="Matsumoto T."/>
            <person name="Wu J."/>
            <person name="Kanamori H."/>
            <person name="Katayose Y."/>
            <person name="Fujisawa M."/>
            <person name="Namiki N."/>
            <person name="Mizuno H."/>
            <person name="Yamamoto K."/>
            <person name="Antonio B.A."/>
            <person name="Baba T."/>
            <person name="Sakata K."/>
            <person name="Nagamura Y."/>
            <person name="Aoki H."/>
            <person name="Arikawa K."/>
            <person name="Arita K."/>
            <person name="Bito T."/>
            <person name="Chiden Y."/>
            <person name="Fujitsuka N."/>
            <person name="Fukunaka R."/>
            <person name="Hamada M."/>
            <person name="Harada C."/>
            <person name="Hayashi A."/>
            <person name="Hijishita S."/>
            <person name="Honda M."/>
            <person name="Hosokawa S."/>
            <person name="Ichikawa Y."/>
            <person name="Idonuma A."/>
            <person name="Iijima M."/>
            <person name="Ikeda M."/>
            <person name="Ikeno M."/>
            <person name="Ito K."/>
            <person name="Ito S."/>
            <person name="Ito T."/>
            <person name="Ito Y."/>
            <person name="Ito Y."/>
            <person name="Iwabuchi A."/>
            <person name="Kamiya K."/>
            <person name="Karasawa W."/>
            <person name="Kurita K."/>
            <person name="Katagiri S."/>
            <person name="Kikuta A."/>
            <person name="Kobayashi H."/>
            <person name="Kobayashi N."/>
            <person name="Machita K."/>
            <person name="Maehara T."/>
            <person name="Masukawa M."/>
            <person name="Mizubayashi T."/>
            <person name="Mukai Y."/>
            <person name="Nagasaki H."/>
            <person name="Nagata Y."/>
            <person name="Naito S."/>
            <person name="Nakashima M."/>
            <person name="Nakama Y."/>
            <person name="Nakamichi Y."/>
            <person name="Nakamura M."/>
            <person name="Meguro A."/>
            <person name="Negishi M."/>
            <person name="Ohta I."/>
            <person name="Ohta T."/>
            <person name="Okamoto M."/>
            <person name="Ono N."/>
            <person name="Saji S."/>
            <person name="Sakaguchi M."/>
            <person name="Sakai K."/>
            <person name="Shibata M."/>
            <person name="Shimokawa T."/>
            <person name="Song J."/>
            <person name="Takazaki Y."/>
            <person name="Terasawa K."/>
            <person name="Tsugane M."/>
            <person name="Tsuji K."/>
            <person name="Ueda S."/>
            <person name="Waki K."/>
            <person name="Yamagata H."/>
            <person name="Yamamoto M."/>
            <person name="Yamamoto S."/>
            <person name="Yamane H."/>
            <person name="Yoshiki S."/>
            <person name="Yoshihara R."/>
            <person name="Yukawa K."/>
            <person name="Zhong H."/>
            <person name="Yano M."/>
            <person name="Yuan Q."/>
            <person name="Ouyang S."/>
            <person name="Liu J."/>
            <person name="Jones K.M."/>
            <person name="Gansberger K."/>
            <person name="Moffat K."/>
            <person name="Hill J."/>
            <person name="Bera J."/>
            <person name="Fadrosh D."/>
            <person name="Jin S."/>
            <person name="Johri S."/>
            <person name="Kim M."/>
            <person name="Overton L."/>
            <person name="Reardon M."/>
            <person name="Tsitrin T."/>
            <person name="Vuong H."/>
            <person name="Weaver B."/>
            <person name="Ciecko A."/>
            <person name="Tallon L."/>
            <person name="Jackson J."/>
            <person name="Pai G."/>
            <person name="Aken S.V."/>
            <person name="Utterback T."/>
            <person name="Reidmuller S."/>
            <person name="Feldblyum T."/>
            <person name="Hsiao J."/>
            <person name="Zismann V."/>
            <person name="Iobst S."/>
            <person name="de Vazeille A.R."/>
            <person name="Buell C.R."/>
            <person name="Ying K."/>
            <person name="Li Y."/>
            <person name="Lu T."/>
            <person name="Huang Y."/>
            <person name="Zhao Q."/>
            <person name="Feng Q."/>
            <person name="Zhang L."/>
            <person name="Zhu J."/>
            <person name="Weng Q."/>
            <person name="Mu J."/>
            <person name="Lu Y."/>
            <person name="Fan D."/>
            <person name="Liu Y."/>
            <person name="Guan J."/>
            <person name="Zhang Y."/>
            <person name="Yu S."/>
            <person name="Liu X."/>
            <person name="Zhang Y."/>
            <person name="Hong G."/>
            <person name="Han B."/>
            <person name="Choisne N."/>
            <person name="Demange N."/>
            <person name="Orjeda G."/>
            <person name="Samain S."/>
            <person name="Cattolico L."/>
            <person name="Pelletier E."/>
            <person name="Couloux A."/>
            <person name="Segurens B."/>
            <person name="Wincker P."/>
            <person name="D'Hont A."/>
            <person name="Scarpelli C."/>
            <person name="Weissenbach J."/>
            <person name="Salanoubat M."/>
            <person name="Quetier F."/>
            <person name="Yu Y."/>
            <person name="Kim H.R."/>
            <person name="Rambo T."/>
            <person name="Currie J."/>
            <person name="Collura K."/>
            <person name="Luo M."/>
            <person name="Yang T."/>
            <person name="Ammiraju J.S.S."/>
            <person name="Engler F."/>
            <person name="Soderlund C."/>
            <person name="Wing R.A."/>
            <person name="Palmer L.E."/>
            <person name="de la Bastide M."/>
            <person name="Spiegel L."/>
            <person name="Nascimento L."/>
            <person name="Zutavern T."/>
            <person name="O'Shaughnessy A."/>
            <person name="Dike S."/>
            <person name="Dedhia N."/>
            <person name="Preston R."/>
            <person name="Balija V."/>
            <person name="McCombie W.R."/>
            <person name="Chow T."/>
            <person name="Chen H."/>
            <person name="Chung M."/>
            <person name="Chen C."/>
            <person name="Shaw J."/>
            <person name="Wu H."/>
            <person name="Hsiao K."/>
            <person name="Chao Y."/>
            <person name="Chu M."/>
            <person name="Cheng C."/>
            <person name="Hour A."/>
            <person name="Lee P."/>
            <person name="Lin S."/>
            <person name="Lin Y."/>
            <person name="Liou J."/>
            <person name="Liu S."/>
            <person name="Hsing Y."/>
            <person name="Raghuvanshi S."/>
            <person name="Mohanty A."/>
            <person name="Bharti A.K."/>
            <person name="Gaur A."/>
            <person name="Gupta V."/>
            <person name="Kumar D."/>
            <person name="Ravi V."/>
            <person name="Vij S."/>
            <person name="Kapur A."/>
            <person name="Khurana P."/>
            <person name="Khurana P."/>
            <person name="Khurana J.P."/>
            <person name="Tyagi A.K."/>
            <person name="Gaikwad K."/>
            <person name="Singh A."/>
            <person name="Dalal V."/>
            <person name="Srivastava S."/>
            <person name="Dixit A."/>
            <person name="Pal A.K."/>
            <person name="Ghazi I.A."/>
            <person name="Yadav M."/>
            <person name="Pandit A."/>
            <person name="Bhargava A."/>
            <person name="Sureshbabu K."/>
            <person name="Batra K."/>
            <person name="Sharma T.R."/>
            <person name="Mohapatra T."/>
            <person name="Singh N.K."/>
            <person name="Messing J."/>
            <person name="Nelson A.B."/>
            <person name="Fuks G."/>
            <person name="Kavchok S."/>
            <person name="Keizer G."/>
            <person name="Linton E."/>
            <person name="Llaca V."/>
            <person name="Song R."/>
            <person name="Tanyolac B."/>
            <person name="Young S."/>
            <person name="Ho-Il K."/>
            <person name="Hahn J.H."/>
            <person name="Sangsakoo G."/>
            <person name="Vanavichit A."/>
            <person name="de Mattos Luiz.A.T."/>
            <person name="Zimmer P.D."/>
            <person name="Malone G."/>
            <person name="Dellagostin O."/>
            <person name="de Oliveira A.C."/>
            <person name="Bevan M."/>
            <person name="Bancroft I."/>
            <person name="Minx P."/>
            <person name="Cordum H."/>
            <person name="Wilson R."/>
            <person name="Cheng Z."/>
            <person name="Jin W."/>
            <person name="Jiang J."/>
            <person name="Leong S.A."/>
            <person name="Iwama H."/>
            <person name="Gojobori T."/>
            <person name="Itoh T."/>
            <person name="Niimura Y."/>
            <person name="Fujii Y."/>
            <person name="Habara T."/>
            <person name="Sakai H."/>
            <person name="Sato Y."/>
            <person name="Wilson G."/>
            <person name="Kumar K."/>
            <person name="McCouch S."/>
            <person name="Juretic N."/>
            <person name="Hoen D."/>
            <person name="Wright S."/>
            <person name="Bruskiewich R."/>
            <person name="Bureau T."/>
            <person name="Miyao A."/>
            <person name="Hirochika H."/>
            <person name="Nishikawa T."/>
            <person name="Kadowaki K."/>
            <person name="Sugiura M."/>
            <person name="Burr B."/>
            <person name="Sasaki T."/>
        </authorList>
    </citation>
    <scope>NUCLEOTIDE SEQUENCE [LARGE SCALE GENOMIC DNA]</scope>
    <source>
        <strain evidence="3">cv. Nipponbare</strain>
    </source>
</reference>
<gene>
    <name evidence="2" type="primary">OSJNBa0075M12.8</name>
</gene>
<evidence type="ECO:0000256" key="1">
    <source>
        <dbReference type="SAM" id="MobiDB-lite"/>
    </source>
</evidence>
<accession>Q6AVR4</accession>
<name>Q6AVR4_ORYSJ</name>
<organism evidence="2 3">
    <name type="scientific">Oryza sativa subsp. japonica</name>
    <name type="common">Rice</name>
    <dbReference type="NCBI Taxonomy" id="39947"/>
    <lineage>
        <taxon>Eukaryota</taxon>
        <taxon>Viridiplantae</taxon>
        <taxon>Streptophyta</taxon>
        <taxon>Embryophyta</taxon>
        <taxon>Tracheophyta</taxon>
        <taxon>Spermatophyta</taxon>
        <taxon>Magnoliopsida</taxon>
        <taxon>Liliopsida</taxon>
        <taxon>Poales</taxon>
        <taxon>Poaceae</taxon>
        <taxon>BOP clade</taxon>
        <taxon>Oryzoideae</taxon>
        <taxon>Oryzeae</taxon>
        <taxon>Oryzinae</taxon>
        <taxon>Oryza</taxon>
        <taxon>Oryza sativa</taxon>
    </lineage>
</organism>
<protein>
    <submittedName>
        <fullName evidence="2">Uncharacterized protein</fullName>
    </submittedName>
</protein>
<dbReference type="EMBL" id="AC096856">
    <property type="protein sequence ID" value="AAT77010.1"/>
    <property type="molecule type" value="Genomic_DNA"/>
</dbReference>
<dbReference type="Proteomes" id="UP000000763">
    <property type="component" value="Chromosome 3"/>
</dbReference>
<evidence type="ECO:0000313" key="3">
    <source>
        <dbReference type="Proteomes" id="UP000000763"/>
    </source>
</evidence>
<feature type="compositionally biased region" description="Basic and acidic residues" evidence="1">
    <location>
        <begin position="63"/>
        <end position="81"/>
    </location>
</feature>